<protein>
    <recommendedName>
        <fullName evidence="4">Pectinesterase inhibitor domain-containing protein</fullName>
    </recommendedName>
</protein>
<proteinExistence type="predicted"/>
<comment type="caution">
    <text evidence="2">The sequence shown here is derived from an EMBL/GenBank/DDBJ whole genome shotgun (WGS) entry which is preliminary data.</text>
</comment>
<evidence type="ECO:0000256" key="1">
    <source>
        <dbReference type="SAM" id="SignalP"/>
    </source>
</evidence>
<dbReference type="Proteomes" id="UP001177140">
    <property type="component" value="Unassembled WGS sequence"/>
</dbReference>
<sequence length="150" mass="16573">MTSRFCSSQLVISLLMFLALVDVSTTATSDLQNASNNVVKVDINLVCGLTKSPRSLMSENVLNHINHDLLPKATGAQRSHLQYCRKRYTNAYIEYIELNKKTTIIAAVGTDCEDSFRSSPSTLSPLTQTNTDFFNLVDILAVASYLLSHP</sequence>
<dbReference type="SUPFAM" id="SSF101148">
    <property type="entry name" value="Plant invertase/pectin methylesterase inhibitor"/>
    <property type="match status" value="1"/>
</dbReference>
<feature type="signal peptide" evidence="1">
    <location>
        <begin position="1"/>
        <end position="26"/>
    </location>
</feature>
<gene>
    <name evidence="2" type="ORF">MKW94_020175</name>
</gene>
<feature type="chain" id="PRO_5041467890" description="Pectinesterase inhibitor domain-containing protein" evidence="1">
    <location>
        <begin position="27"/>
        <end position="150"/>
    </location>
</feature>
<reference evidence="2" key="1">
    <citation type="submission" date="2022-03" db="EMBL/GenBank/DDBJ databases">
        <title>A functionally conserved STORR gene fusion in Papaver species that diverged 16.8 million years ago.</title>
        <authorList>
            <person name="Catania T."/>
        </authorList>
    </citation>
    <scope>NUCLEOTIDE SEQUENCE</scope>
    <source>
        <strain evidence="2">S-191538</strain>
    </source>
</reference>
<dbReference type="InterPro" id="IPR035513">
    <property type="entry name" value="Invertase/methylesterase_inhib"/>
</dbReference>
<evidence type="ECO:0000313" key="2">
    <source>
        <dbReference type="EMBL" id="MCL7048898.1"/>
    </source>
</evidence>
<accession>A0AA42B2E3</accession>
<dbReference type="AlphaFoldDB" id="A0AA42B2E3"/>
<keyword evidence="3" id="KW-1185">Reference proteome</keyword>
<organism evidence="2 3">
    <name type="scientific">Papaver nudicaule</name>
    <name type="common">Iceland poppy</name>
    <dbReference type="NCBI Taxonomy" id="74823"/>
    <lineage>
        <taxon>Eukaryota</taxon>
        <taxon>Viridiplantae</taxon>
        <taxon>Streptophyta</taxon>
        <taxon>Embryophyta</taxon>
        <taxon>Tracheophyta</taxon>
        <taxon>Spermatophyta</taxon>
        <taxon>Magnoliopsida</taxon>
        <taxon>Ranunculales</taxon>
        <taxon>Papaveraceae</taxon>
        <taxon>Papaveroideae</taxon>
        <taxon>Papaver</taxon>
    </lineage>
</organism>
<name>A0AA42B2E3_PAPNU</name>
<evidence type="ECO:0008006" key="4">
    <source>
        <dbReference type="Google" id="ProtNLM"/>
    </source>
</evidence>
<keyword evidence="1" id="KW-0732">Signal</keyword>
<evidence type="ECO:0000313" key="3">
    <source>
        <dbReference type="Proteomes" id="UP001177140"/>
    </source>
</evidence>
<dbReference type="EMBL" id="JAJJMA010309690">
    <property type="protein sequence ID" value="MCL7048898.1"/>
    <property type="molecule type" value="Genomic_DNA"/>
</dbReference>